<evidence type="ECO:0000313" key="1">
    <source>
        <dbReference type="EMBL" id="JAD85819.1"/>
    </source>
</evidence>
<proteinExistence type="predicted"/>
<dbReference type="AlphaFoldDB" id="A0A0A9DB58"/>
<dbReference type="EMBL" id="GBRH01212076">
    <property type="protein sequence ID" value="JAD85819.1"/>
    <property type="molecule type" value="Transcribed_RNA"/>
</dbReference>
<protein>
    <submittedName>
        <fullName evidence="1">Uncharacterized protein</fullName>
    </submittedName>
</protein>
<name>A0A0A9DB58_ARUDO</name>
<reference evidence="1" key="2">
    <citation type="journal article" date="2015" name="Data Brief">
        <title>Shoot transcriptome of the giant reed, Arundo donax.</title>
        <authorList>
            <person name="Barrero R.A."/>
            <person name="Guerrero F.D."/>
            <person name="Moolhuijzen P."/>
            <person name="Goolsby J.A."/>
            <person name="Tidwell J."/>
            <person name="Bellgard S.E."/>
            <person name="Bellgard M.I."/>
        </authorList>
    </citation>
    <scope>NUCLEOTIDE SEQUENCE</scope>
    <source>
        <tissue evidence="1">Shoot tissue taken approximately 20 cm above the soil surface</tissue>
    </source>
</reference>
<sequence>MRPFCGAGSARRVPRNVLAAAATDEAMAPPRSPLLPVC</sequence>
<accession>A0A0A9DB58</accession>
<organism evidence="1">
    <name type="scientific">Arundo donax</name>
    <name type="common">Giant reed</name>
    <name type="synonym">Donax arundinaceus</name>
    <dbReference type="NCBI Taxonomy" id="35708"/>
    <lineage>
        <taxon>Eukaryota</taxon>
        <taxon>Viridiplantae</taxon>
        <taxon>Streptophyta</taxon>
        <taxon>Embryophyta</taxon>
        <taxon>Tracheophyta</taxon>
        <taxon>Spermatophyta</taxon>
        <taxon>Magnoliopsida</taxon>
        <taxon>Liliopsida</taxon>
        <taxon>Poales</taxon>
        <taxon>Poaceae</taxon>
        <taxon>PACMAD clade</taxon>
        <taxon>Arundinoideae</taxon>
        <taxon>Arundineae</taxon>
        <taxon>Arundo</taxon>
    </lineage>
</organism>
<reference evidence="1" key="1">
    <citation type="submission" date="2014-09" db="EMBL/GenBank/DDBJ databases">
        <authorList>
            <person name="Magalhaes I.L.F."/>
            <person name="Oliveira U."/>
            <person name="Santos F.R."/>
            <person name="Vidigal T.H.D.A."/>
            <person name="Brescovit A.D."/>
            <person name="Santos A.J."/>
        </authorList>
    </citation>
    <scope>NUCLEOTIDE SEQUENCE</scope>
    <source>
        <tissue evidence="1">Shoot tissue taken approximately 20 cm above the soil surface</tissue>
    </source>
</reference>